<accession>A0A1Q3BL98</accession>
<gene>
    <name evidence="3" type="ORF">CFOL_v3_12115</name>
</gene>
<dbReference type="Gene3D" id="3.80.10.10">
    <property type="entry name" value="Ribonuclease Inhibitor"/>
    <property type="match status" value="1"/>
</dbReference>
<name>A0A1Q3BL98_CEPFO</name>
<dbReference type="PANTHER" id="PTHR31900:SF34">
    <property type="entry name" value="EMB|CAB62440.1-RELATED"/>
    <property type="match status" value="1"/>
</dbReference>
<dbReference type="OrthoDB" id="673865at2759"/>
<feature type="domain" description="At1g61320/AtMIF1 LRR" evidence="2">
    <location>
        <begin position="134"/>
        <end position="403"/>
    </location>
</feature>
<evidence type="ECO:0000313" key="4">
    <source>
        <dbReference type="Proteomes" id="UP000187406"/>
    </source>
</evidence>
<dbReference type="Pfam" id="PF23622">
    <property type="entry name" value="LRR_At1g61320_AtMIF1"/>
    <property type="match status" value="1"/>
</dbReference>
<dbReference type="SUPFAM" id="SSF81383">
    <property type="entry name" value="F-box domain"/>
    <property type="match status" value="1"/>
</dbReference>
<evidence type="ECO:0000259" key="1">
    <source>
        <dbReference type="Pfam" id="PF00646"/>
    </source>
</evidence>
<dbReference type="SUPFAM" id="SSF52058">
    <property type="entry name" value="L domain-like"/>
    <property type="match status" value="1"/>
</dbReference>
<feature type="domain" description="F-box" evidence="1">
    <location>
        <begin position="8"/>
        <end position="42"/>
    </location>
</feature>
<dbReference type="InterPro" id="IPR055357">
    <property type="entry name" value="LRR_At1g61320_AtMIF1"/>
</dbReference>
<dbReference type="InterPro" id="IPR036047">
    <property type="entry name" value="F-box-like_dom_sf"/>
</dbReference>
<proteinExistence type="predicted"/>
<dbReference type="FunCoup" id="A0A1Q3BL98">
    <property type="interactions" value="92"/>
</dbReference>
<dbReference type="AlphaFoldDB" id="A0A1Q3BL98"/>
<dbReference type="InParanoid" id="A0A1Q3BL98"/>
<feature type="non-terminal residue" evidence="3">
    <location>
        <position position="461"/>
    </location>
</feature>
<organism evidence="3 4">
    <name type="scientific">Cephalotus follicularis</name>
    <name type="common">Albany pitcher plant</name>
    <dbReference type="NCBI Taxonomy" id="3775"/>
    <lineage>
        <taxon>Eukaryota</taxon>
        <taxon>Viridiplantae</taxon>
        <taxon>Streptophyta</taxon>
        <taxon>Embryophyta</taxon>
        <taxon>Tracheophyta</taxon>
        <taxon>Spermatophyta</taxon>
        <taxon>Magnoliopsida</taxon>
        <taxon>eudicotyledons</taxon>
        <taxon>Gunneridae</taxon>
        <taxon>Pentapetalae</taxon>
        <taxon>rosids</taxon>
        <taxon>fabids</taxon>
        <taxon>Oxalidales</taxon>
        <taxon>Cephalotaceae</taxon>
        <taxon>Cephalotus</taxon>
    </lineage>
</organism>
<dbReference type="STRING" id="3775.A0A1Q3BL98"/>
<dbReference type="Proteomes" id="UP000187406">
    <property type="component" value="Unassembled WGS sequence"/>
</dbReference>
<evidence type="ECO:0000313" key="3">
    <source>
        <dbReference type="EMBL" id="GAV68612.1"/>
    </source>
</evidence>
<feature type="non-terminal residue" evidence="3">
    <location>
        <position position="1"/>
    </location>
</feature>
<dbReference type="Pfam" id="PF00646">
    <property type="entry name" value="F-box"/>
    <property type="match status" value="1"/>
</dbReference>
<evidence type="ECO:0000259" key="2">
    <source>
        <dbReference type="Pfam" id="PF23622"/>
    </source>
</evidence>
<dbReference type="InterPro" id="IPR032675">
    <property type="entry name" value="LRR_dom_sf"/>
</dbReference>
<dbReference type="InterPro" id="IPR050232">
    <property type="entry name" value="FBL13/AtMIF1-like"/>
</dbReference>
<dbReference type="InterPro" id="IPR001810">
    <property type="entry name" value="F-box_dom"/>
</dbReference>
<reference evidence="4" key="1">
    <citation type="submission" date="2016-04" db="EMBL/GenBank/DDBJ databases">
        <title>Cephalotus genome sequencing.</title>
        <authorList>
            <person name="Fukushima K."/>
            <person name="Hasebe M."/>
            <person name="Fang X."/>
        </authorList>
    </citation>
    <scope>NUCLEOTIDE SEQUENCE [LARGE SCALE GENOMIC DNA]</scope>
    <source>
        <strain evidence="4">cv. St1</strain>
    </source>
</reference>
<sequence>NNNQDMLTKLTDSLLFIIISLLSFKEAARTSILSKRWHHIWHATKNIEFNESFFVNHGESDRNKRIQRKVFIDFALQWIRNYGEPVIDKFTLAFSRPKDFLDEVQHFVTFSTAHSVKVLVLDFSDPTWNEYDLENHEASYDLPSNVYGNKTLESLKLFTCNFIMSRFKNFSVLKELSLGWIDLKHYSIRDLLLDCPLLESLTLKRCYNIGYLEISVPSSRLKTLVVDKCDFGCPWFYVEGPKLRLFKYCGTVCEFQLENQRCMEEADLDFGLEFSFEEVGHLLYNLLQDLFAVKTLTVCSYMLQVLPNGEEPLSMQSPLDVRHLILRTALHSNEFCGIKFLLKSCPLLETLTIDISPARIFPDYTPPYEFDPREAWTKKLIVYKCLLRSLKVVEVKGFKGTMSELHVLQYLSVSGRAMKQLNLFISREMEGDGENMTRLYMQRAQIVQQFKKASCQLIVSI</sequence>
<dbReference type="PANTHER" id="PTHR31900">
    <property type="entry name" value="F-BOX/RNI SUPERFAMILY PROTEIN-RELATED"/>
    <property type="match status" value="1"/>
</dbReference>
<dbReference type="EMBL" id="BDDD01000647">
    <property type="protein sequence ID" value="GAV68612.1"/>
    <property type="molecule type" value="Genomic_DNA"/>
</dbReference>
<comment type="caution">
    <text evidence="3">The sequence shown here is derived from an EMBL/GenBank/DDBJ whole genome shotgun (WGS) entry which is preliminary data.</text>
</comment>
<keyword evidence="4" id="KW-1185">Reference proteome</keyword>
<protein>
    <submittedName>
        <fullName evidence="3">FBD domain-containing protein</fullName>
    </submittedName>
</protein>